<proteinExistence type="predicted"/>
<dbReference type="EMBL" id="QUMQ01000001">
    <property type="protein sequence ID" value="REF94564.1"/>
    <property type="molecule type" value="Genomic_DNA"/>
</dbReference>
<dbReference type="GO" id="GO:0046306">
    <property type="term" value="P:alkanesulfonate catabolic process"/>
    <property type="evidence" value="ECO:0007669"/>
    <property type="project" value="TreeGrafter"/>
</dbReference>
<dbReference type="Gene3D" id="3.20.20.30">
    <property type="entry name" value="Luciferase-like domain"/>
    <property type="match status" value="1"/>
</dbReference>
<evidence type="ECO:0000256" key="3">
    <source>
        <dbReference type="ARBA" id="ARBA00023002"/>
    </source>
</evidence>
<dbReference type="InterPro" id="IPR036661">
    <property type="entry name" value="Luciferase-like_sf"/>
</dbReference>
<dbReference type="OrthoDB" id="143323at2"/>
<name>A0A3D9ZDI7_9ACTN</name>
<dbReference type="GO" id="GO:0008726">
    <property type="term" value="F:alkanesulfonate monooxygenase activity"/>
    <property type="evidence" value="ECO:0007669"/>
    <property type="project" value="TreeGrafter"/>
</dbReference>
<dbReference type="InterPro" id="IPR011251">
    <property type="entry name" value="Luciferase-like_dom"/>
</dbReference>
<evidence type="ECO:0000313" key="6">
    <source>
        <dbReference type="EMBL" id="REF94564.1"/>
    </source>
</evidence>
<keyword evidence="1" id="KW-0285">Flavoprotein</keyword>
<evidence type="ECO:0000256" key="4">
    <source>
        <dbReference type="ARBA" id="ARBA00023033"/>
    </source>
</evidence>
<dbReference type="AlphaFoldDB" id="A0A3D9ZDI7"/>
<organism evidence="6 7">
    <name type="scientific">Asanoa ferruginea</name>
    <dbReference type="NCBI Taxonomy" id="53367"/>
    <lineage>
        <taxon>Bacteria</taxon>
        <taxon>Bacillati</taxon>
        <taxon>Actinomycetota</taxon>
        <taxon>Actinomycetes</taxon>
        <taxon>Micromonosporales</taxon>
        <taxon>Micromonosporaceae</taxon>
        <taxon>Asanoa</taxon>
    </lineage>
</organism>
<keyword evidence="2" id="KW-0288">FMN</keyword>
<dbReference type="PANTHER" id="PTHR42847:SF4">
    <property type="entry name" value="ALKANESULFONATE MONOOXYGENASE-RELATED"/>
    <property type="match status" value="1"/>
</dbReference>
<keyword evidence="4" id="KW-0503">Monooxygenase</keyword>
<dbReference type="InterPro" id="IPR050172">
    <property type="entry name" value="SsuD_RutA_monooxygenase"/>
</dbReference>
<comment type="caution">
    <text evidence="6">The sequence shown here is derived from an EMBL/GenBank/DDBJ whole genome shotgun (WGS) entry which is preliminary data.</text>
</comment>
<dbReference type="InterPro" id="IPR019952">
    <property type="entry name" value="F420_OxRdatse_Rv1855c_pred"/>
</dbReference>
<accession>A0A3D9ZDI7</accession>
<sequence length="309" mass="33110">MRLRIFASTKGGTSYDQIAGLARHAEACGFDGFFRPDHYLPLGGPPDPTPTDVWMTLAGLARDTSRIRLGSLMSAATFRSPGPLAVAVTQVDQMSGGRVELGLGTGWYEPEHAAFGIPLPPVGERFARLAEQLSIITGLWTAERFDYLGSHYQLAGAPGLRATQRPHPPVIVGGKGPRRTPRLAARYADEYNVQFASPTDTKELFARVDLESARVGRGSPGRRPSVRRSVCVSVACGRNAATVSRRAALLRPPVRAAASGAYGSVDEVVDYLGQFASIGAERAYLRIADLTDLDHLDLIAAEVMPQVAG</sequence>
<dbReference type="PANTHER" id="PTHR42847">
    <property type="entry name" value="ALKANESULFONATE MONOOXYGENASE"/>
    <property type="match status" value="1"/>
</dbReference>
<feature type="domain" description="Luciferase-like" evidence="5">
    <location>
        <begin position="7"/>
        <end position="286"/>
    </location>
</feature>
<dbReference type="RefSeq" id="WP_116066356.1">
    <property type="nucleotide sequence ID" value="NZ_BONB01000039.1"/>
</dbReference>
<evidence type="ECO:0000256" key="2">
    <source>
        <dbReference type="ARBA" id="ARBA00022643"/>
    </source>
</evidence>
<dbReference type="SUPFAM" id="SSF51679">
    <property type="entry name" value="Bacterial luciferase-like"/>
    <property type="match status" value="1"/>
</dbReference>
<dbReference type="Proteomes" id="UP000256913">
    <property type="component" value="Unassembled WGS sequence"/>
</dbReference>
<keyword evidence="7" id="KW-1185">Reference proteome</keyword>
<evidence type="ECO:0000313" key="7">
    <source>
        <dbReference type="Proteomes" id="UP000256913"/>
    </source>
</evidence>
<dbReference type="NCBIfam" id="TIGR03560">
    <property type="entry name" value="F420_Rv1855c"/>
    <property type="match status" value="1"/>
</dbReference>
<gene>
    <name evidence="6" type="ORF">DFJ67_0502</name>
</gene>
<protein>
    <submittedName>
        <fullName evidence="6">F420-dependent oxidoreductase-like protein</fullName>
    </submittedName>
</protein>
<dbReference type="Pfam" id="PF00296">
    <property type="entry name" value="Bac_luciferase"/>
    <property type="match status" value="1"/>
</dbReference>
<keyword evidence="3" id="KW-0560">Oxidoreductase</keyword>
<evidence type="ECO:0000259" key="5">
    <source>
        <dbReference type="Pfam" id="PF00296"/>
    </source>
</evidence>
<reference evidence="6 7" key="1">
    <citation type="submission" date="2018-08" db="EMBL/GenBank/DDBJ databases">
        <title>Sequencing the genomes of 1000 actinobacteria strains.</title>
        <authorList>
            <person name="Klenk H.-P."/>
        </authorList>
    </citation>
    <scope>NUCLEOTIDE SEQUENCE [LARGE SCALE GENOMIC DNA]</scope>
    <source>
        <strain evidence="6 7">DSM 44099</strain>
    </source>
</reference>
<evidence type="ECO:0000256" key="1">
    <source>
        <dbReference type="ARBA" id="ARBA00022630"/>
    </source>
</evidence>